<dbReference type="KEGG" id="aba:Acid345_4779"/>
<keyword evidence="4" id="KW-1185">Reference proteome</keyword>
<sequence>MHDYVRSENPKAANRILDEIVAAAELLGKHPRLGRTGRVAGTRELVISGTPFLLMYRIKGEAVQILAVLHAKRSWPTLF</sequence>
<dbReference type="InterPro" id="IPR007712">
    <property type="entry name" value="RelE/ParE_toxin"/>
</dbReference>
<dbReference type="HOGENOM" id="CLU_147162_11_2_0"/>
<proteinExistence type="inferred from homology"/>
<organism evidence="3 4">
    <name type="scientific">Koribacter versatilis (strain Ellin345)</name>
    <dbReference type="NCBI Taxonomy" id="204669"/>
    <lineage>
        <taxon>Bacteria</taxon>
        <taxon>Pseudomonadati</taxon>
        <taxon>Acidobacteriota</taxon>
        <taxon>Terriglobia</taxon>
        <taxon>Terriglobales</taxon>
        <taxon>Candidatus Korobacteraceae</taxon>
        <taxon>Candidatus Korobacter</taxon>
    </lineage>
</organism>
<dbReference type="InterPro" id="IPR035093">
    <property type="entry name" value="RelE/ParE_toxin_dom_sf"/>
</dbReference>
<gene>
    <name evidence="3" type="ordered locus">Acid345_4779</name>
</gene>
<keyword evidence="2" id="KW-1277">Toxin-antitoxin system</keyword>
<dbReference type="InterPro" id="IPR051803">
    <property type="entry name" value="TA_system_RelE-like_toxin"/>
</dbReference>
<evidence type="ECO:0000256" key="1">
    <source>
        <dbReference type="ARBA" id="ARBA00006226"/>
    </source>
</evidence>
<dbReference type="EMBL" id="CP000360">
    <property type="protein sequence ID" value="ABF43778.1"/>
    <property type="molecule type" value="Genomic_DNA"/>
</dbReference>
<accession>Q1IH72</accession>
<dbReference type="PANTHER" id="PTHR33755">
    <property type="entry name" value="TOXIN PARE1-RELATED"/>
    <property type="match status" value="1"/>
</dbReference>
<evidence type="ECO:0000313" key="3">
    <source>
        <dbReference type="EMBL" id="ABF43778.1"/>
    </source>
</evidence>
<comment type="similarity">
    <text evidence="1">Belongs to the RelE toxin family.</text>
</comment>
<dbReference type="Pfam" id="PF05016">
    <property type="entry name" value="ParE_toxin"/>
    <property type="match status" value="1"/>
</dbReference>
<dbReference type="STRING" id="204669.Acid345_4779"/>
<name>Q1IH72_KORVE</name>
<evidence type="ECO:0000256" key="2">
    <source>
        <dbReference type="ARBA" id="ARBA00022649"/>
    </source>
</evidence>
<dbReference type="NCBIfam" id="TIGR02385">
    <property type="entry name" value="RelE_StbE"/>
    <property type="match status" value="1"/>
</dbReference>
<dbReference type="Proteomes" id="UP000002432">
    <property type="component" value="Chromosome"/>
</dbReference>
<reference evidence="3 4" key="1">
    <citation type="journal article" date="2009" name="Appl. Environ. Microbiol.">
        <title>Three genomes from the phylum Acidobacteria provide insight into the lifestyles of these microorganisms in soils.</title>
        <authorList>
            <person name="Ward N.L."/>
            <person name="Challacombe J.F."/>
            <person name="Janssen P.H."/>
            <person name="Henrissat B."/>
            <person name="Coutinho P.M."/>
            <person name="Wu M."/>
            <person name="Xie G."/>
            <person name="Haft D.H."/>
            <person name="Sait M."/>
            <person name="Badger J."/>
            <person name="Barabote R.D."/>
            <person name="Bradley B."/>
            <person name="Brettin T.S."/>
            <person name="Brinkac L.M."/>
            <person name="Bruce D."/>
            <person name="Creasy T."/>
            <person name="Daugherty S.C."/>
            <person name="Davidsen T.M."/>
            <person name="DeBoy R.T."/>
            <person name="Detter J.C."/>
            <person name="Dodson R.J."/>
            <person name="Durkin A.S."/>
            <person name="Ganapathy A."/>
            <person name="Gwinn-Giglio M."/>
            <person name="Han C.S."/>
            <person name="Khouri H."/>
            <person name="Kiss H."/>
            <person name="Kothari S.P."/>
            <person name="Madupu R."/>
            <person name="Nelson K.E."/>
            <person name="Nelson W.C."/>
            <person name="Paulsen I."/>
            <person name="Penn K."/>
            <person name="Ren Q."/>
            <person name="Rosovitz M.J."/>
            <person name="Selengut J.D."/>
            <person name="Shrivastava S."/>
            <person name="Sullivan S.A."/>
            <person name="Tapia R."/>
            <person name="Thompson L.S."/>
            <person name="Watkins K.L."/>
            <person name="Yang Q."/>
            <person name="Yu C."/>
            <person name="Zafar N."/>
            <person name="Zhou L."/>
            <person name="Kuske C.R."/>
        </authorList>
    </citation>
    <scope>NUCLEOTIDE SEQUENCE [LARGE SCALE GENOMIC DNA]</scope>
    <source>
        <strain evidence="3 4">Ellin345</strain>
    </source>
</reference>
<dbReference type="Gene3D" id="3.30.2310.20">
    <property type="entry name" value="RelE-like"/>
    <property type="match status" value="1"/>
</dbReference>
<dbReference type="AlphaFoldDB" id="Q1IH72"/>
<protein>
    <submittedName>
        <fullName evidence="3">Plasmid stabilization system</fullName>
    </submittedName>
</protein>
<evidence type="ECO:0000313" key="4">
    <source>
        <dbReference type="Proteomes" id="UP000002432"/>
    </source>
</evidence>
<dbReference type="EnsemblBacteria" id="ABF43778">
    <property type="protein sequence ID" value="ABF43778"/>
    <property type="gene ID" value="Acid345_4779"/>
</dbReference>
<dbReference type="eggNOG" id="COG3668">
    <property type="taxonomic scope" value="Bacteria"/>
</dbReference>